<sequence length="166" mass="18256">MQTVRQRVENRERTLGFCHPREGVGTSANAAPRGVITGKANSTGVRHVRTRMTLPSPAGPSSAITRLLTNRLEGGEVITITACKLVHPGRPEGQTLGKIQENEKWNPGWRLKRRRRWNRRLVGKAPFADAPNAASGGIVNPNTWDSRLGDVPLWLGLLSLGHFEDV</sequence>
<organism evidence="2 3">
    <name type="scientific">Taenia crassiceps</name>
    <dbReference type="NCBI Taxonomy" id="6207"/>
    <lineage>
        <taxon>Eukaryota</taxon>
        <taxon>Metazoa</taxon>
        <taxon>Spiralia</taxon>
        <taxon>Lophotrochozoa</taxon>
        <taxon>Platyhelminthes</taxon>
        <taxon>Cestoda</taxon>
        <taxon>Eucestoda</taxon>
        <taxon>Cyclophyllidea</taxon>
        <taxon>Taeniidae</taxon>
        <taxon>Taenia</taxon>
    </lineage>
</organism>
<protein>
    <submittedName>
        <fullName evidence="2">Uncharacterized protein</fullName>
    </submittedName>
</protein>
<evidence type="ECO:0000313" key="2">
    <source>
        <dbReference type="EMBL" id="KAL5112091.1"/>
    </source>
</evidence>
<dbReference type="Proteomes" id="UP001651158">
    <property type="component" value="Unassembled WGS sequence"/>
</dbReference>
<feature type="region of interest" description="Disordered" evidence="1">
    <location>
        <begin position="18"/>
        <end position="38"/>
    </location>
</feature>
<reference evidence="2 3" key="1">
    <citation type="journal article" date="2022" name="Front. Cell. Infect. Microbiol.">
        <title>The Genomes of Two Strains of Taenia crassiceps the Animal Model for the Study of Human Cysticercosis.</title>
        <authorList>
            <person name="Bobes R.J."/>
            <person name="Estrada K."/>
            <person name="Rios-Valencia D.G."/>
            <person name="Calderon-Gallegos A."/>
            <person name="de la Torre P."/>
            <person name="Carrero J.C."/>
            <person name="Sanchez-Flores A."/>
            <person name="Laclette J.P."/>
        </authorList>
    </citation>
    <scope>NUCLEOTIDE SEQUENCE [LARGE SCALE GENOMIC DNA]</scope>
    <source>
        <strain evidence="2">WFUcys</strain>
    </source>
</reference>
<comment type="caution">
    <text evidence="2">The sequence shown here is derived from an EMBL/GenBank/DDBJ whole genome shotgun (WGS) entry which is preliminary data.</text>
</comment>
<gene>
    <name evidence="2" type="ORF">TcWFU_005125</name>
</gene>
<keyword evidence="3" id="KW-1185">Reference proteome</keyword>
<evidence type="ECO:0000256" key="1">
    <source>
        <dbReference type="SAM" id="MobiDB-lite"/>
    </source>
</evidence>
<evidence type="ECO:0000313" key="3">
    <source>
        <dbReference type="Proteomes" id="UP001651158"/>
    </source>
</evidence>
<dbReference type="EMBL" id="JAKROA010000001">
    <property type="protein sequence ID" value="KAL5112091.1"/>
    <property type="molecule type" value="Genomic_DNA"/>
</dbReference>
<accession>A0ABR4QR91</accession>
<proteinExistence type="predicted"/>
<name>A0ABR4QR91_9CEST</name>